<dbReference type="Gene3D" id="3.40.50.1820">
    <property type="entry name" value="alpha/beta hydrolase"/>
    <property type="match status" value="1"/>
</dbReference>
<accession>A0A9W6UKL7</accession>
<name>A0A9W6UKL7_9ACTN</name>
<gene>
    <name evidence="2" type="ORF">Nans01_40940</name>
</gene>
<evidence type="ECO:0000259" key="1">
    <source>
        <dbReference type="Pfam" id="PF12697"/>
    </source>
</evidence>
<dbReference type="PRINTS" id="PR00111">
    <property type="entry name" value="ABHYDROLASE"/>
</dbReference>
<comment type="caution">
    <text evidence="2">The sequence shown here is derived from an EMBL/GenBank/DDBJ whole genome shotgun (WGS) entry which is preliminary data.</text>
</comment>
<feature type="domain" description="AB hydrolase-1" evidence="1">
    <location>
        <begin position="32"/>
        <end position="268"/>
    </location>
</feature>
<evidence type="ECO:0000313" key="2">
    <source>
        <dbReference type="EMBL" id="GLU49743.1"/>
    </source>
</evidence>
<evidence type="ECO:0000313" key="3">
    <source>
        <dbReference type="Proteomes" id="UP001165092"/>
    </source>
</evidence>
<dbReference type="InterPro" id="IPR029058">
    <property type="entry name" value="AB_hydrolase_fold"/>
</dbReference>
<dbReference type="AlphaFoldDB" id="A0A9W6UKL7"/>
<keyword evidence="2" id="KW-0378">Hydrolase</keyword>
<dbReference type="SUPFAM" id="SSF53474">
    <property type="entry name" value="alpha/beta-Hydrolases"/>
    <property type="match status" value="1"/>
</dbReference>
<dbReference type="Pfam" id="PF12697">
    <property type="entry name" value="Abhydrolase_6"/>
    <property type="match status" value="1"/>
</dbReference>
<keyword evidence="3" id="KW-1185">Reference proteome</keyword>
<dbReference type="PANTHER" id="PTHR46438">
    <property type="entry name" value="ALPHA/BETA-HYDROLASES SUPERFAMILY PROTEIN"/>
    <property type="match status" value="1"/>
</dbReference>
<organism evidence="2 3">
    <name type="scientific">Nocardiopsis ansamitocini</name>
    <dbReference type="NCBI Taxonomy" id="1670832"/>
    <lineage>
        <taxon>Bacteria</taxon>
        <taxon>Bacillati</taxon>
        <taxon>Actinomycetota</taxon>
        <taxon>Actinomycetes</taxon>
        <taxon>Streptosporangiales</taxon>
        <taxon>Nocardiopsidaceae</taxon>
        <taxon>Nocardiopsis</taxon>
    </lineage>
</organism>
<dbReference type="Proteomes" id="UP001165092">
    <property type="component" value="Unassembled WGS sequence"/>
</dbReference>
<dbReference type="InterPro" id="IPR000073">
    <property type="entry name" value="AB_hydrolase_1"/>
</dbReference>
<proteinExistence type="predicted"/>
<reference evidence="2" key="1">
    <citation type="submission" date="2023-02" db="EMBL/GenBank/DDBJ databases">
        <title>Nocardiopsis ansamitocini NBRC 112285.</title>
        <authorList>
            <person name="Ichikawa N."/>
            <person name="Sato H."/>
            <person name="Tonouchi N."/>
        </authorList>
    </citation>
    <scope>NUCLEOTIDE SEQUENCE</scope>
    <source>
        <strain evidence="2">NBRC 112285</strain>
    </source>
</reference>
<dbReference type="GO" id="GO:0016787">
    <property type="term" value="F:hydrolase activity"/>
    <property type="evidence" value="ECO:0007669"/>
    <property type="project" value="UniProtKB-KW"/>
</dbReference>
<sequence length="300" mass="32149">MQVSGDSSDRVHLDFMKMSHIVYDRMGRGRPLVLLHGLGHRKEAWHPVLRTLAAEHDVIAPDLPGFGKSSAPGRAEPYDIRWLVDSVAQFCERAGVERPHLVGNSLGGAIALELGARGFAASVTAFSPIGFTTVREGLFNRILTLGMWGAARLPGQLLAAAAGTPPALAIARRVLRGEEAEPSGPGPRFDTTAIAVGSPFTRLAPEVATYSFGPKELSCPVTIAWGRQDRVLAPRAARRAVERIRYARLVTLLGCGHVPMLDRPDLVAGVILETTRAAVRERRHPLPPMAPLAVPATVGA</sequence>
<protein>
    <submittedName>
        <fullName evidence="2">Hydrolase</fullName>
    </submittedName>
</protein>
<dbReference type="PANTHER" id="PTHR46438:SF11">
    <property type="entry name" value="LIPASE-RELATED"/>
    <property type="match status" value="1"/>
</dbReference>
<dbReference type="EMBL" id="BSQG01000009">
    <property type="protein sequence ID" value="GLU49743.1"/>
    <property type="molecule type" value="Genomic_DNA"/>
</dbReference>